<keyword evidence="2" id="KW-1185">Reference proteome</keyword>
<evidence type="ECO:0000313" key="2">
    <source>
        <dbReference type="Proteomes" id="UP001501521"/>
    </source>
</evidence>
<sequence>MDFPHEALDTPQLRELMALAEARYTGHDTLGAATAVVDGGLTVLSADPGPVERPAQAGTALTEALNDALARAERDIEARIMSGSLLSPQLKAAMADGSLTSEEYRPAAELMRTFEGASDDGRVVIAVDARTRRVTAVYVQDLAAESLGQVPVAANRALAASQVGRDGAEPLNEKFDKLMAHFEADMTALEGRLAAVDDQLEELLRRLG</sequence>
<reference evidence="2" key="1">
    <citation type="journal article" date="2019" name="Int. J. Syst. Evol. Microbiol.">
        <title>The Global Catalogue of Microorganisms (GCM) 10K type strain sequencing project: providing services to taxonomists for standard genome sequencing and annotation.</title>
        <authorList>
            <consortium name="The Broad Institute Genomics Platform"/>
            <consortium name="The Broad Institute Genome Sequencing Center for Infectious Disease"/>
            <person name="Wu L."/>
            <person name="Ma J."/>
        </authorList>
    </citation>
    <scope>NUCLEOTIDE SEQUENCE [LARGE SCALE GENOMIC DNA]</scope>
    <source>
        <strain evidence="2">JCM 19125</strain>
    </source>
</reference>
<dbReference type="Proteomes" id="UP001501521">
    <property type="component" value="Unassembled WGS sequence"/>
</dbReference>
<proteinExistence type="predicted"/>
<evidence type="ECO:0008006" key="3">
    <source>
        <dbReference type="Google" id="ProtNLM"/>
    </source>
</evidence>
<organism evidence="1 2">
    <name type="scientific">Tessaracoccus lubricantis</name>
    <dbReference type="NCBI Taxonomy" id="545543"/>
    <lineage>
        <taxon>Bacteria</taxon>
        <taxon>Bacillati</taxon>
        <taxon>Actinomycetota</taxon>
        <taxon>Actinomycetes</taxon>
        <taxon>Propionibacteriales</taxon>
        <taxon>Propionibacteriaceae</taxon>
        <taxon>Tessaracoccus</taxon>
    </lineage>
</organism>
<dbReference type="EMBL" id="BAABLV010000026">
    <property type="protein sequence ID" value="GAA4899188.1"/>
    <property type="molecule type" value="Genomic_DNA"/>
</dbReference>
<comment type="caution">
    <text evidence="1">The sequence shown here is derived from an EMBL/GenBank/DDBJ whole genome shotgun (WGS) entry which is preliminary data.</text>
</comment>
<gene>
    <name evidence="1" type="ORF">GCM10025789_16660</name>
</gene>
<name>A0ABP9FCS8_9ACTN</name>
<accession>A0ABP9FCS8</accession>
<evidence type="ECO:0000313" key="1">
    <source>
        <dbReference type="EMBL" id="GAA4899188.1"/>
    </source>
</evidence>
<protein>
    <recommendedName>
        <fullName evidence="3">YbaB/EbfC DNA-binding family protein</fullName>
    </recommendedName>
</protein>
<dbReference type="RefSeq" id="WP_345581786.1">
    <property type="nucleotide sequence ID" value="NZ_BAABLV010000026.1"/>
</dbReference>